<keyword evidence="7" id="KW-0282">Flagellum</keyword>
<dbReference type="InterPro" id="IPR010810">
    <property type="entry name" value="Flagellin_hook_IN_motif"/>
</dbReference>
<dbReference type="SUPFAM" id="SSF64518">
    <property type="entry name" value="Phase 1 flagellin"/>
    <property type="match status" value="1"/>
</dbReference>
<dbReference type="Gene3D" id="2.170.280.10">
    <property type="entry name" value="f41 fragment of flagellin, middle domain"/>
    <property type="match status" value="1"/>
</dbReference>
<comment type="function">
    <text evidence="4">Flagellin is the subunit protein which polymerizes to form the filaments of bacterial flagella.</text>
</comment>
<dbReference type="GO" id="GO:0005198">
    <property type="term" value="F:structural molecule activity"/>
    <property type="evidence" value="ECO:0007669"/>
    <property type="project" value="UniProtKB-UniRule"/>
</dbReference>
<proteinExistence type="inferred from homology"/>
<dbReference type="Pfam" id="PF00669">
    <property type="entry name" value="Flagellin_N"/>
    <property type="match status" value="1"/>
</dbReference>
<dbReference type="Gene3D" id="2.30.220.10">
    <property type="entry name" value="f41 fragment of flagellin, C-terminal domain"/>
    <property type="match status" value="1"/>
</dbReference>
<evidence type="ECO:0000259" key="6">
    <source>
        <dbReference type="Pfam" id="PF00700"/>
    </source>
</evidence>
<evidence type="ECO:0000256" key="1">
    <source>
        <dbReference type="ARBA" id="ARBA00005709"/>
    </source>
</evidence>
<comment type="subcellular location">
    <subcellularLocation>
        <location evidence="4">Secreted</location>
    </subcellularLocation>
    <subcellularLocation>
        <location evidence="4">Bacterial flagellum</location>
    </subcellularLocation>
</comment>
<organism evidence="7 8">
    <name type="scientific">Amphritea opalescens</name>
    <dbReference type="NCBI Taxonomy" id="2490544"/>
    <lineage>
        <taxon>Bacteria</taxon>
        <taxon>Pseudomonadati</taxon>
        <taxon>Pseudomonadota</taxon>
        <taxon>Gammaproteobacteria</taxon>
        <taxon>Oceanospirillales</taxon>
        <taxon>Oceanospirillaceae</taxon>
        <taxon>Amphritea</taxon>
    </lineage>
</organism>
<keyword evidence="3 4" id="KW-0975">Bacterial flagellum</keyword>
<dbReference type="PRINTS" id="PR00207">
    <property type="entry name" value="FLAGELLIN"/>
</dbReference>
<dbReference type="Gene3D" id="1.20.1330.10">
    <property type="entry name" value="f41 fragment of flagellin, N-terminal domain"/>
    <property type="match status" value="1"/>
</dbReference>
<dbReference type="Pfam" id="PF00700">
    <property type="entry name" value="Flagellin_C"/>
    <property type="match status" value="1"/>
</dbReference>
<sequence>MALGIQTNVASLNAQNNLSKSQSSLETSLERLSTGLRINSASDDAAGLAISDRMTSQINGLTQATRNANDAISLTQTAEGAMSESTNILQRMRELAIQSANDTNSASDRANLQKEVSQLQSELNRIADTTSFNGKNILDGTFTSAKFHVGAEADQTINVSIGSARATSMGNYSLTTNGTSTKAVAAAATAGDNSTGDEDLTISGPLGSTSAAVDIAAKDSAKTVAEKVNAVQSDTGVTAKAISQAKLSGISAGNISLTLTGDTTGGAQAITANGVTATDVSALSEAINAKTSTTGITAELSSDKTSITLISANGDDIVIEGASNGVDTTAVMSVQGLNADGTDSGTAANLVDASTTTAGVDSTRVGGDVTFSASGTFNVTATATGGLFDATAKTAELNSVAEIDISTQTGSNDALDVIDQALAFISESRADLGAVQNRLESTISNLTSITENVTAARSRIMDADFASETASLTKNQILQQAGTAMLAQANTLPQGVLSLLQ</sequence>
<dbReference type="GO" id="GO:0005576">
    <property type="term" value="C:extracellular region"/>
    <property type="evidence" value="ECO:0007669"/>
    <property type="project" value="UniProtKB-SubCell"/>
</dbReference>
<evidence type="ECO:0000256" key="3">
    <source>
        <dbReference type="ARBA" id="ARBA00023143"/>
    </source>
</evidence>
<keyword evidence="8" id="KW-1185">Reference proteome</keyword>
<dbReference type="Gene3D" id="6.10.280.190">
    <property type="match status" value="1"/>
</dbReference>
<name>A0A430KTL5_9GAMM</name>
<comment type="caution">
    <text evidence="7">The sequence shown here is derived from an EMBL/GenBank/DDBJ whole genome shotgun (WGS) entry which is preliminary data.</text>
</comment>
<feature type="domain" description="Flagellin C-terminal" evidence="6">
    <location>
        <begin position="415"/>
        <end position="500"/>
    </location>
</feature>
<dbReference type="AlphaFoldDB" id="A0A430KTL5"/>
<dbReference type="EMBL" id="RQXW01000003">
    <property type="protein sequence ID" value="RTE66861.1"/>
    <property type="molecule type" value="Genomic_DNA"/>
</dbReference>
<dbReference type="Gene3D" id="6.10.10.10">
    <property type="entry name" value="Flagellar export chaperone, C-terminal domain"/>
    <property type="match status" value="1"/>
</dbReference>
<evidence type="ECO:0000259" key="5">
    <source>
        <dbReference type="Pfam" id="PF00669"/>
    </source>
</evidence>
<keyword evidence="7" id="KW-0966">Cell projection</keyword>
<evidence type="ECO:0000256" key="4">
    <source>
        <dbReference type="RuleBase" id="RU362073"/>
    </source>
</evidence>
<keyword evidence="2 4" id="KW-0964">Secreted</keyword>
<dbReference type="InterPro" id="IPR042187">
    <property type="entry name" value="Flagellin_C_sub2"/>
</dbReference>
<reference evidence="7 8" key="1">
    <citation type="submission" date="2018-11" db="EMBL/GenBank/DDBJ databases">
        <title>The draft genome sequence of Amphritea opalescens ANRC-JH13T.</title>
        <authorList>
            <person name="Fang Z."/>
            <person name="Zhang Y."/>
            <person name="Han X."/>
        </authorList>
    </citation>
    <scope>NUCLEOTIDE SEQUENCE [LARGE SCALE GENOMIC DNA]</scope>
    <source>
        <strain evidence="7 8">ANRC-JH13</strain>
    </source>
</reference>
<evidence type="ECO:0000313" key="8">
    <source>
        <dbReference type="Proteomes" id="UP000283087"/>
    </source>
</evidence>
<comment type="similarity">
    <text evidence="1 4">Belongs to the bacterial flagellin family.</text>
</comment>
<dbReference type="Proteomes" id="UP000283087">
    <property type="component" value="Unassembled WGS sequence"/>
</dbReference>
<feature type="domain" description="Flagellin N-terminal" evidence="5">
    <location>
        <begin position="5"/>
        <end position="143"/>
    </location>
</feature>
<accession>A0A430KTL5</accession>
<dbReference type="InterPro" id="IPR046358">
    <property type="entry name" value="Flagellin_C"/>
</dbReference>
<dbReference type="RefSeq" id="WP_126157446.1">
    <property type="nucleotide sequence ID" value="NZ_RQXW01000003.1"/>
</dbReference>
<keyword evidence="7" id="KW-0969">Cilium</keyword>
<protein>
    <recommendedName>
        <fullName evidence="4">Flagellin</fullName>
    </recommendedName>
</protein>
<dbReference type="InterPro" id="IPR001029">
    <property type="entry name" value="Flagellin_N"/>
</dbReference>
<dbReference type="PANTHER" id="PTHR42792:SF2">
    <property type="entry name" value="FLAGELLIN"/>
    <property type="match status" value="1"/>
</dbReference>
<dbReference type="InterPro" id="IPR001492">
    <property type="entry name" value="Flagellin"/>
</dbReference>
<evidence type="ECO:0000313" key="7">
    <source>
        <dbReference type="EMBL" id="RTE66861.1"/>
    </source>
</evidence>
<dbReference type="OrthoDB" id="9796789at2"/>
<dbReference type="PANTHER" id="PTHR42792">
    <property type="entry name" value="FLAGELLIN"/>
    <property type="match status" value="1"/>
</dbReference>
<gene>
    <name evidence="7" type="ORF">EH243_04450</name>
</gene>
<evidence type="ECO:0000256" key="2">
    <source>
        <dbReference type="ARBA" id="ARBA00022525"/>
    </source>
</evidence>
<dbReference type="Pfam" id="PF07196">
    <property type="entry name" value="Flagellin_IN"/>
    <property type="match status" value="1"/>
</dbReference>
<dbReference type="GO" id="GO:0009288">
    <property type="term" value="C:bacterial-type flagellum"/>
    <property type="evidence" value="ECO:0007669"/>
    <property type="project" value="UniProtKB-SubCell"/>
</dbReference>